<dbReference type="KEGG" id="lit:FPZ52_02770"/>
<keyword evidence="3 4" id="KW-0143">Chaperone</keyword>
<evidence type="ECO:0000313" key="5">
    <source>
        <dbReference type="EMBL" id="QDY68648.1"/>
    </source>
</evidence>
<protein>
    <recommendedName>
        <fullName evidence="4">Chaperone NapD</fullName>
    </recommendedName>
    <alternativeName>
        <fullName evidence="4">NapA signal peptide-binding chaperone NapD</fullName>
    </alternativeName>
</protein>
<keyword evidence="6" id="KW-1185">Reference proteome</keyword>
<evidence type="ECO:0000256" key="1">
    <source>
        <dbReference type="ARBA" id="ARBA00004496"/>
    </source>
</evidence>
<dbReference type="GO" id="GO:0005737">
    <property type="term" value="C:cytoplasm"/>
    <property type="evidence" value="ECO:0007669"/>
    <property type="project" value="UniProtKB-SubCell"/>
</dbReference>
<dbReference type="PANTHER" id="PTHR38603">
    <property type="entry name" value="CHAPERONE NAPD"/>
    <property type="match status" value="1"/>
</dbReference>
<reference evidence="5 6" key="1">
    <citation type="submission" date="2019-07" db="EMBL/GenBank/DDBJ databases">
        <title>Litoreibacter alkalisoli sp. nov., isolated from saline-alkaline soil.</title>
        <authorList>
            <person name="Wang S."/>
            <person name="Xu L."/>
            <person name="Xing Y.-T."/>
            <person name="Sun J.-Q."/>
        </authorList>
    </citation>
    <scope>NUCLEOTIDE SEQUENCE [LARGE SCALE GENOMIC DNA]</scope>
    <source>
        <strain evidence="5 6">LN3S51</strain>
    </source>
</reference>
<dbReference type="OrthoDB" id="7306089at2"/>
<evidence type="ECO:0000256" key="4">
    <source>
        <dbReference type="HAMAP-Rule" id="MF_02200"/>
    </source>
</evidence>
<dbReference type="PANTHER" id="PTHR38603:SF1">
    <property type="entry name" value="CHAPERONE NAPD"/>
    <property type="match status" value="1"/>
</dbReference>
<sequence length="95" mass="10025">MPAAASTSAPVHISSLLVRCRPDRIDMVINAICRIPSAEIALQDRSGKIVITLETSSEGEVADAMTRIQLLDGVASAALVFHQMDDPPDNQGAAL</sequence>
<dbReference type="RefSeq" id="WP_146363480.1">
    <property type="nucleotide sequence ID" value="NZ_CP042261.1"/>
</dbReference>
<dbReference type="Proteomes" id="UP000318483">
    <property type="component" value="Chromosome"/>
</dbReference>
<comment type="function">
    <text evidence="4">Chaperone for NapA, the catalytic subunit of the periplasmic nitrate reductase. It binds directly and specifically to the twin-arginine signal peptide of NapA, preventing premature interaction with the Tat translocase and premature export.</text>
</comment>
<dbReference type="HAMAP" id="MF_02200">
    <property type="entry name" value="NapD"/>
    <property type="match status" value="1"/>
</dbReference>
<name>A0A5B8IVW8_9RHOB</name>
<accession>A0A5B8IVW8</accession>
<comment type="subunit">
    <text evidence="4">Interacts with the cytoplasmic NapA precursor.</text>
</comment>
<comment type="similarity">
    <text evidence="4">Belongs to the NapD family.</text>
</comment>
<evidence type="ECO:0000256" key="3">
    <source>
        <dbReference type="ARBA" id="ARBA00023186"/>
    </source>
</evidence>
<keyword evidence="2 4" id="KW-0963">Cytoplasm</keyword>
<dbReference type="InterPro" id="IPR005623">
    <property type="entry name" value="Chaperone_NapD_NO3_reduct"/>
</dbReference>
<dbReference type="AlphaFoldDB" id="A0A5B8IVW8"/>
<dbReference type="Pfam" id="PF03927">
    <property type="entry name" value="NapD"/>
    <property type="match status" value="1"/>
</dbReference>
<dbReference type="GO" id="GO:0005048">
    <property type="term" value="F:signal sequence binding"/>
    <property type="evidence" value="ECO:0007669"/>
    <property type="project" value="UniProtKB-UniRule"/>
</dbReference>
<evidence type="ECO:0000256" key="2">
    <source>
        <dbReference type="ARBA" id="ARBA00022490"/>
    </source>
</evidence>
<comment type="subcellular location">
    <subcellularLocation>
        <location evidence="1 4">Cytoplasm</location>
    </subcellularLocation>
</comment>
<organism evidence="5 6">
    <name type="scientific">Qingshengfaniella alkalisoli</name>
    <dbReference type="NCBI Taxonomy" id="2599296"/>
    <lineage>
        <taxon>Bacteria</taxon>
        <taxon>Pseudomonadati</taxon>
        <taxon>Pseudomonadota</taxon>
        <taxon>Alphaproteobacteria</taxon>
        <taxon>Rhodobacterales</taxon>
        <taxon>Paracoccaceae</taxon>
        <taxon>Qingshengfaniella</taxon>
    </lineage>
</organism>
<gene>
    <name evidence="4" type="primary">napD</name>
    <name evidence="5" type="ORF">FPZ52_02770</name>
</gene>
<dbReference type="GO" id="GO:0051224">
    <property type="term" value="P:negative regulation of protein transport"/>
    <property type="evidence" value="ECO:0007669"/>
    <property type="project" value="UniProtKB-UniRule"/>
</dbReference>
<dbReference type="EMBL" id="CP042261">
    <property type="protein sequence ID" value="QDY68648.1"/>
    <property type="molecule type" value="Genomic_DNA"/>
</dbReference>
<dbReference type="Gene3D" id="3.30.70.920">
    <property type="match status" value="1"/>
</dbReference>
<proteinExistence type="inferred from homology"/>
<evidence type="ECO:0000313" key="6">
    <source>
        <dbReference type="Proteomes" id="UP000318483"/>
    </source>
</evidence>